<evidence type="ECO:0000256" key="1">
    <source>
        <dbReference type="SAM" id="SignalP"/>
    </source>
</evidence>
<gene>
    <name evidence="2" type="ORF">ACFQ38_13310</name>
</gene>
<keyword evidence="1" id="KW-0732">Signal</keyword>
<proteinExistence type="predicted"/>
<dbReference type="PROSITE" id="PS51257">
    <property type="entry name" value="PROKAR_LIPOPROTEIN"/>
    <property type="match status" value="1"/>
</dbReference>
<accession>A0ABW3TZ50</accession>
<evidence type="ECO:0000313" key="3">
    <source>
        <dbReference type="Proteomes" id="UP001597231"/>
    </source>
</evidence>
<feature type="chain" id="PRO_5045654565" description="Lipoprotein" evidence="1">
    <location>
        <begin position="19"/>
        <end position="196"/>
    </location>
</feature>
<dbReference type="RefSeq" id="WP_336824341.1">
    <property type="nucleotide sequence ID" value="NZ_JBHTLT010000110.1"/>
</dbReference>
<sequence length="196" mass="22076">MKKVFFFMILLLSFSLVGCGRNLQMNSISEAKLSEREKAILTSTAEQSFVFDFTTDDHYKEAEVWVDKYEAGKFIGEVNHLSMEIKNSGTMIFTTSRMSQESDPATFTVSISSDGNIGTGWNPEMINKEEMSAIWGSNSSDAISIEEDIVLGYIGYARNEQESVSSLSTGFYGDMENRMDELGKFDIVYLLKCKFK</sequence>
<protein>
    <recommendedName>
        <fullName evidence="4">Lipoprotein</fullName>
    </recommendedName>
</protein>
<keyword evidence="3" id="KW-1185">Reference proteome</keyword>
<evidence type="ECO:0000313" key="2">
    <source>
        <dbReference type="EMBL" id="MFD1206071.1"/>
    </source>
</evidence>
<organism evidence="2 3">
    <name type="scientific">Sporosarcina contaminans</name>
    <dbReference type="NCBI Taxonomy" id="633403"/>
    <lineage>
        <taxon>Bacteria</taxon>
        <taxon>Bacillati</taxon>
        <taxon>Bacillota</taxon>
        <taxon>Bacilli</taxon>
        <taxon>Bacillales</taxon>
        <taxon>Caryophanaceae</taxon>
        <taxon>Sporosarcina</taxon>
    </lineage>
</organism>
<reference evidence="3" key="1">
    <citation type="journal article" date="2019" name="Int. J. Syst. Evol. Microbiol.">
        <title>The Global Catalogue of Microorganisms (GCM) 10K type strain sequencing project: providing services to taxonomists for standard genome sequencing and annotation.</title>
        <authorList>
            <consortium name="The Broad Institute Genomics Platform"/>
            <consortium name="The Broad Institute Genome Sequencing Center for Infectious Disease"/>
            <person name="Wu L."/>
            <person name="Ma J."/>
        </authorList>
    </citation>
    <scope>NUCLEOTIDE SEQUENCE [LARGE SCALE GENOMIC DNA]</scope>
    <source>
        <strain evidence="3">CCUG 53915</strain>
    </source>
</reference>
<feature type="signal peptide" evidence="1">
    <location>
        <begin position="1"/>
        <end position="18"/>
    </location>
</feature>
<name>A0ABW3TZ50_9BACL</name>
<dbReference type="EMBL" id="JBHTLT010000110">
    <property type="protein sequence ID" value="MFD1206071.1"/>
    <property type="molecule type" value="Genomic_DNA"/>
</dbReference>
<evidence type="ECO:0008006" key="4">
    <source>
        <dbReference type="Google" id="ProtNLM"/>
    </source>
</evidence>
<comment type="caution">
    <text evidence="2">The sequence shown here is derived from an EMBL/GenBank/DDBJ whole genome shotgun (WGS) entry which is preliminary data.</text>
</comment>
<dbReference type="Proteomes" id="UP001597231">
    <property type="component" value="Unassembled WGS sequence"/>
</dbReference>